<dbReference type="Gene3D" id="3.15.10.10">
    <property type="entry name" value="Bactericidal permeability-increasing protein, domain 1"/>
    <property type="match status" value="1"/>
</dbReference>
<dbReference type="AlphaFoldDB" id="A0A0L6UQ14"/>
<feature type="region of interest" description="Disordered" evidence="1">
    <location>
        <begin position="202"/>
        <end position="222"/>
    </location>
</feature>
<evidence type="ECO:0000259" key="3">
    <source>
        <dbReference type="Pfam" id="PF19343"/>
    </source>
</evidence>
<dbReference type="InterPro" id="IPR045967">
    <property type="entry name" value="HAM1-like_N"/>
</dbReference>
<evidence type="ECO:0000313" key="5">
    <source>
        <dbReference type="Proteomes" id="UP000037035"/>
    </source>
</evidence>
<dbReference type="Pfam" id="PF14613">
    <property type="entry name" value="HAM1_C"/>
    <property type="match status" value="1"/>
</dbReference>
<feature type="compositionally biased region" description="Polar residues" evidence="1">
    <location>
        <begin position="254"/>
        <end position="276"/>
    </location>
</feature>
<feature type="domain" description="HAM1-like N-terminal" evidence="3">
    <location>
        <begin position="16"/>
        <end position="680"/>
    </location>
</feature>
<dbReference type="Pfam" id="PF19343">
    <property type="entry name" value="HAM1_N"/>
    <property type="match status" value="1"/>
</dbReference>
<proteinExistence type="predicted"/>
<reference evidence="4 5" key="1">
    <citation type="submission" date="2015-08" db="EMBL/GenBank/DDBJ databases">
        <title>Next Generation Sequencing and Analysis of the Genome of Puccinia sorghi L Schw, the Causal Agent of Maize Common Rust.</title>
        <authorList>
            <person name="Rochi L."/>
            <person name="Burguener G."/>
            <person name="Darino M."/>
            <person name="Turjanski A."/>
            <person name="Kreff E."/>
            <person name="Dieguez M.J."/>
            <person name="Sacco F."/>
        </authorList>
    </citation>
    <scope>NUCLEOTIDE SEQUENCE [LARGE SCALE GENOMIC DNA]</scope>
    <source>
        <strain evidence="4 5">RO10H11247</strain>
    </source>
</reference>
<keyword evidence="5" id="KW-1185">Reference proteome</keyword>
<dbReference type="PANTHER" id="PTHR31138">
    <property type="entry name" value="CHROMOSOME 19, WHOLE GENOME SHOTGUN SEQUENCE"/>
    <property type="match status" value="1"/>
</dbReference>
<organism evidence="4 5">
    <name type="scientific">Puccinia sorghi</name>
    <dbReference type="NCBI Taxonomy" id="27349"/>
    <lineage>
        <taxon>Eukaryota</taxon>
        <taxon>Fungi</taxon>
        <taxon>Dikarya</taxon>
        <taxon>Basidiomycota</taxon>
        <taxon>Pucciniomycotina</taxon>
        <taxon>Pucciniomycetes</taxon>
        <taxon>Pucciniales</taxon>
        <taxon>Pucciniaceae</taxon>
        <taxon>Puccinia</taxon>
    </lineage>
</organism>
<name>A0A0L6UQ14_9BASI</name>
<feature type="compositionally biased region" description="Basic and acidic residues" evidence="1">
    <location>
        <begin position="277"/>
        <end position="297"/>
    </location>
</feature>
<protein>
    <submittedName>
        <fullName evidence="4">Uncharacterized protein</fullName>
    </submittedName>
</protein>
<feature type="domain" description="HAM1-like C-terminal" evidence="2">
    <location>
        <begin position="692"/>
        <end position="837"/>
    </location>
</feature>
<feature type="region of interest" description="Disordered" evidence="1">
    <location>
        <begin position="254"/>
        <end position="316"/>
    </location>
</feature>
<feature type="region of interest" description="Disordered" evidence="1">
    <location>
        <begin position="1"/>
        <end position="32"/>
    </location>
</feature>
<dbReference type="GO" id="GO:0008289">
    <property type="term" value="F:lipid binding"/>
    <property type="evidence" value="ECO:0007669"/>
    <property type="project" value="InterPro"/>
</dbReference>
<dbReference type="OrthoDB" id="19394at2759"/>
<gene>
    <name evidence="4" type="ORF">VP01_431g12</name>
</gene>
<accession>A0A0L6UQ14</accession>
<dbReference type="VEuPathDB" id="FungiDB:VP01_431g12"/>
<evidence type="ECO:0000256" key="1">
    <source>
        <dbReference type="SAM" id="MobiDB-lite"/>
    </source>
</evidence>
<dbReference type="InterPro" id="IPR027842">
    <property type="entry name" value="HAM1-like_C"/>
</dbReference>
<dbReference type="PANTHER" id="PTHR31138:SF1">
    <property type="entry name" value="PDZ DOMAIN-CONTAINING PROTEIN"/>
    <property type="match status" value="1"/>
</dbReference>
<dbReference type="Proteomes" id="UP000037035">
    <property type="component" value="Unassembled WGS sequence"/>
</dbReference>
<dbReference type="EMBL" id="LAVV01009413">
    <property type="protein sequence ID" value="KNZ50638.1"/>
    <property type="molecule type" value="Genomic_DNA"/>
</dbReference>
<evidence type="ECO:0000259" key="2">
    <source>
        <dbReference type="Pfam" id="PF14613"/>
    </source>
</evidence>
<dbReference type="STRING" id="27349.A0A0L6UQ14"/>
<dbReference type="InterPro" id="IPR017943">
    <property type="entry name" value="Bactericidal_perm-incr_a/b_dom"/>
</dbReference>
<feature type="compositionally biased region" description="Basic and acidic residues" evidence="1">
    <location>
        <begin position="212"/>
        <end position="221"/>
    </location>
</feature>
<comment type="caution">
    <text evidence="4">The sequence shown here is derived from an EMBL/GenBank/DDBJ whole genome shotgun (WGS) entry which is preliminary data.</text>
</comment>
<sequence>MSTVPATVREVGENPSPNAVTNPTDRELKSKDEERKMRFYGIIQAFRSGKYPSNDQISESLTYAIKNSPIDEGKLSPDGKQLIQDFRDIIETFNVIIKKKNADELMQNFLFHTKHVDTDTHIQKLKEASGVAPSKDEAKNDGQAAAQHLRTLAKLIYTSSETRKLLKDIGVLARDVVADAAVKVADTTRPTEEALKKVDEAAPAHEWVGPDGETRRAHEKVPSTGLGKVVHDKASDLQHMAGKAQDYLAQGQSELADTADTAQSHATDAAQKVQSSAEDKKHLDDGQQAKETADEARTVASDKANVASSMTSEKKNRLKEAYGNVIAKIPEEHKEKARQAREDTKTYIHDKFPKERRERFIYRLKKVIVEQQRHRDYQEAIDFFLGLAESYKGHAQGITSHAANKSGDVLNDPTFKEAQHEMRTLLERFANGASMKPILDAINEIYLAAQNDPELEHWFKTLDKYVRRCLQEPGYVMKESCDQAGREINESGKKFWNHKYATHRQTLFDEIEKFFTSYADDPLNIRFGSNWKKLTKDLFLDSEGNLKLKPHLWEDIATVIFPSLLKHIGYIPIPRVEYTDSQLDLVIENLTLEGQNLLPNSVELEMRNYFKLSAYEKIPNCNRHSFWISFSQVQADLRDVAFYVHKKSGFPKIKDSGMADVVISGNGVSGKVHIESSSAKDRVFVVRDVKIKVDKLAFGIRETKHNFLYSTLKPLAQSLVKKQISKAVEDGIRSSLAQLDSQFVDIRERLEAAEGDDKVSKMEVIKRTFTHKKDESSIVTHDDKAKKGTFKIVAQRESKIIDWSSKNSLVEKQALQQDAATSSADSWKSDAFTIHQKNIMDWISTLTYILRVDNFGVSV</sequence>
<evidence type="ECO:0000313" key="4">
    <source>
        <dbReference type="EMBL" id="KNZ50638.1"/>
    </source>
</evidence>
<dbReference type="SUPFAM" id="SSF55394">
    <property type="entry name" value="Bactericidal permeability-increasing protein, BPI"/>
    <property type="match status" value="1"/>
</dbReference>